<dbReference type="Gene3D" id="3.10.20.90">
    <property type="entry name" value="Phosphatidylinositol 3-kinase Catalytic Subunit, Chain A, domain 1"/>
    <property type="match status" value="1"/>
</dbReference>
<keyword evidence="11" id="KW-1185">Reference proteome</keyword>
<evidence type="ECO:0000256" key="3">
    <source>
        <dbReference type="ARBA" id="ARBA00022553"/>
    </source>
</evidence>
<dbReference type="Pfam" id="PF00178">
    <property type="entry name" value="Ets"/>
    <property type="match status" value="1"/>
</dbReference>
<proteinExistence type="inferred from homology"/>
<dbReference type="OMA" id="LVNERKW"/>
<dbReference type="PRINTS" id="PR00454">
    <property type="entry name" value="ETSDOMAIN"/>
</dbReference>
<dbReference type="Pfam" id="PF02198">
    <property type="entry name" value="SAM_PNT"/>
    <property type="match status" value="1"/>
</dbReference>
<dbReference type="SMART" id="SM00413">
    <property type="entry name" value="ETS"/>
    <property type="match status" value="1"/>
</dbReference>
<keyword evidence="5 6" id="KW-0539">Nucleus</keyword>
<dbReference type="PANTHER" id="PTHR11849">
    <property type="entry name" value="ETS"/>
    <property type="match status" value="1"/>
</dbReference>
<sequence>METNDLTQLSEELIQRLGSGGDLEGMMSSELFQQGDLYMTNQDDSNSNVAVDNEIIMHMDIREPLRTLQKLLEKKVGLSLQGYEFWLQDAQELEPHKNLVDQCVKGEGLVQINVEIKYIIKRINILDVLKPTEDALAALAAEEAYKTDASTDDENAMRNDSQVETVEESKPKKLKRELTLTSPATAAQSDKPCLNWVLDSKFRKEQLRLKIPENPTEWTAAQVKYWFQWAVREFELCDVNISDWAISGKQLCALTHEDFRKKVPKDPGNIFWTHLQLLKECKFVSVVHKAAEIEQKPAVKRPLPEPITLNIVPPVAREPKIMRKTFHNLKKEAILHETLNAAAHNLSSSSVLTHNSYGVGSGNNGQVQLWQFLLEILTDREHVDIIQWVGNDGEFKLSDPERVARLWGEKKNKPAMNYEKLSRALRYYYDGDMISKVSGKRFAYKFDCDLKLLIGYTAAELSALVNEKQFDETVYLEQMDMKTDEE</sequence>
<dbReference type="Gene3D" id="1.10.10.10">
    <property type="entry name" value="Winged helix-like DNA-binding domain superfamily/Winged helix DNA-binding domain"/>
    <property type="match status" value="1"/>
</dbReference>
<dbReference type="PROSITE" id="PS00345">
    <property type="entry name" value="ETS_DOMAIN_1"/>
    <property type="match status" value="1"/>
</dbReference>
<evidence type="ECO:0000313" key="11">
    <source>
        <dbReference type="Proteomes" id="UP000037069"/>
    </source>
</evidence>
<dbReference type="FunFam" id="3.10.20.90:FF:000251">
    <property type="entry name" value="DNA-binding protein Ets97D"/>
    <property type="match status" value="1"/>
</dbReference>
<name>A0A0L0BUY8_LUCCU</name>
<dbReference type="STRING" id="7375.A0A0L0BUY8"/>
<keyword evidence="4 6" id="KW-0238">DNA-binding</keyword>
<accession>A0A0L0BUY8</accession>
<dbReference type="PROSITE" id="PS51433">
    <property type="entry name" value="PNT"/>
    <property type="match status" value="1"/>
</dbReference>
<dbReference type="SUPFAM" id="SSF46785">
    <property type="entry name" value="Winged helix' DNA-binding domain"/>
    <property type="match status" value="1"/>
</dbReference>
<evidence type="ECO:0000256" key="4">
    <source>
        <dbReference type="ARBA" id="ARBA00023125"/>
    </source>
</evidence>
<dbReference type="InterPro" id="IPR000418">
    <property type="entry name" value="Ets_dom"/>
</dbReference>
<organism evidence="10 11">
    <name type="scientific">Lucilia cuprina</name>
    <name type="common">Green bottle fly</name>
    <name type="synonym">Australian sheep blowfly</name>
    <dbReference type="NCBI Taxonomy" id="7375"/>
    <lineage>
        <taxon>Eukaryota</taxon>
        <taxon>Metazoa</taxon>
        <taxon>Ecdysozoa</taxon>
        <taxon>Arthropoda</taxon>
        <taxon>Hexapoda</taxon>
        <taxon>Insecta</taxon>
        <taxon>Pterygota</taxon>
        <taxon>Neoptera</taxon>
        <taxon>Endopterygota</taxon>
        <taxon>Diptera</taxon>
        <taxon>Brachycera</taxon>
        <taxon>Muscomorpha</taxon>
        <taxon>Oestroidea</taxon>
        <taxon>Calliphoridae</taxon>
        <taxon>Luciliinae</taxon>
        <taxon>Lucilia</taxon>
    </lineage>
</organism>
<dbReference type="Pfam" id="PF11620">
    <property type="entry name" value="GABP-alpha"/>
    <property type="match status" value="1"/>
</dbReference>
<reference evidence="10 11" key="1">
    <citation type="journal article" date="2015" name="Nat. Commun.">
        <title>Lucilia cuprina genome unlocks parasitic fly biology to underpin future interventions.</title>
        <authorList>
            <person name="Anstead C.A."/>
            <person name="Korhonen P.K."/>
            <person name="Young N.D."/>
            <person name="Hall R.S."/>
            <person name="Jex A.R."/>
            <person name="Murali S.C."/>
            <person name="Hughes D.S."/>
            <person name="Lee S.F."/>
            <person name="Perry T."/>
            <person name="Stroehlein A.J."/>
            <person name="Ansell B.R."/>
            <person name="Breugelmans B."/>
            <person name="Hofmann A."/>
            <person name="Qu J."/>
            <person name="Dugan S."/>
            <person name="Lee S.L."/>
            <person name="Chao H."/>
            <person name="Dinh H."/>
            <person name="Han Y."/>
            <person name="Doddapaneni H.V."/>
            <person name="Worley K.C."/>
            <person name="Muzny D.M."/>
            <person name="Ioannidis P."/>
            <person name="Waterhouse R.M."/>
            <person name="Zdobnov E.M."/>
            <person name="James P.J."/>
            <person name="Bagnall N.H."/>
            <person name="Kotze A.C."/>
            <person name="Gibbs R.A."/>
            <person name="Richards S."/>
            <person name="Batterham P."/>
            <person name="Gasser R.B."/>
        </authorList>
    </citation>
    <scope>NUCLEOTIDE SEQUENCE [LARGE SCALE GENOMIC DNA]</scope>
    <source>
        <strain evidence="10 11">LS</strain>
        <tissue evidence="10">Full body</tissue>
    </source>
</reference>
<dbReference type="EMBL" id="JRES01001300">
    <property type="protein sequence ID" value="KNC23813.1"/>
    <property type="molecule type" value="Genomic_DNA"/>
</dbReference>
<dbReference type="PANTHER" id="PTHR11849:SF195">
    <property type="entry name" value="GA-BINDING PROTEIN ALPHA CHAIN"/>
    <property type="match status" value="1"/>
</dbReference>
<dbReference type="Gene3D" id="1.10.150.50">
    <property type="entry name" value="Transcription Factor, Ets-1"/>
    <property type="match status" value="1"/>
</dbReference>
<evidence type="ECO:0000256" key="6">
    <source>
        <dbReference type="RuleBase" id="RU004019"/>
    </source>
</evidence>
<comment type="caution">
    <text evidence="10">The sequence shown here is derived from an EMBL/GenBank/DDBJ whole genome shotgun (WGS) entry which is preliminary data.</text>
</comment>
<evidence type="ECO:0000256" key="7">
    <source>
        <dbReference type="SAM" id="MobiDB-lite"/>
    </source>
</evidence>
<dbReference type="PROSITE" id="PS50061">
    <property type="entry name" value="ETS_DOMAIN_3"/>
    <property type="match status" value="1"/>
</dbReference>
<dbReference type="InterPro" id="IPR036388">
    <property type="entry name" value="WH-like_DNA-bd_sf"/>
</dbReference>
<evidence type="ECO:0000259" key="8">
    <source>
        <dbReference type="PROSITE" id="PS50061"/>
    </source>
</evidence>
<dbReference type="GO" id="GO:0030154">
    <property type="term" value="P:cell differentiation"/>
    <property type="evidence" value="ECO:0007669"/>
    <property type="project" value="TreeGrafter"/>
</dbReference>
<feature type="domain" description="ETS" evidence="8">
    <location>
        <begin position="367"/>
        <end position="447"/>
    </location>
</feature>
<evidence type="ECO:0000313" key="10">
    <source>
        <dbReference type="EMBL" id="KNC23813.1"/>
    </source>
</evidence>
<dbReference type="InterPro" id="IPR003118">
    <property type="entry name" value="Pointed_dom"/>
</dbReference>
<dbReference type="CDD" id="cd08534">
    <property type="entry name" value="SAM_PNT-GABP-alpha"/>
    <property type="match status" value="1"/>
</dbReference>
<dbReference type="GO" id="GO:0043565">
    <property type="term" value="F:sequence-specific DNA binding"/>
    <property type="evidence" value="ECO:0007669"/>
    <property type="project" value="InterPro"/>
</dbReference>
<feature type="region of interest" description="Disordered" evidence="7">
    <location>
        <begin position="147"/>
        <end position="171"/>
    </location>
</feature>
<dbReference type="Proteomes" id="UP000037069">
    <property type="component" value="Unassembled WGS sequence"/>
</dbReference>
<dbReference type="FunFam" id="1.10.150.50:FF:000039">
    <property type="entry name" value="GA-binding protein alpha chain, putative"/>
    <property type="match status" value="1"/>
</dbReference>
<feature type="domain" description="PNT" evidence="9">
    <location>
        <begin position="197"/>
        <end position="282"/>
    </location>
</feature>
<dbReference type="AlphaFoldDB" id="A0A0L0BUY8"/>
<dbReference type="GO" id="GO:0000981">
    <property type="term" value="F:DNA-binding transcription factor activity, RNA polymerase II-specific"/>
    <property type="evidence" value="ECO:0007669"/>
    <property type="project" value="TreeGrafter"/>
</dbReference>
<comment type="subcellular location">
    <subcellularLocation>
        <location evidence="1 6">Nucleus</location>
    </subcellularLocation>
</comment>
<dbReference type="InterPro" id="IPR013761">
    <property type="entry name" value="SAM/pointed_sf"/>
</dbReference>
<dbReference type="InterPro" id="IPR046328">
    <property type="entry name" value="ETS_fam"/>
</dbReference>
<dbReference type="InterPro" id="IPR024668">
    <property type="entry name" value="GABP_asu_N"/>
</dbReference>
<dbReference type="SMART" id="SM00251">
    <property type="entry name" value="SAM_PNT"/>
    <property type="match status" value="1"/>
</dbReference>
<dbReference type="PROSITE" id="PS00346">
    <property type="entry name" value="ETS_DOMAIN_2"/>
    <property type="match status" value="1"/>
</dbReference>
<evidence type="ECO:0000259" key="9">
    <source>
        <dbReference type="PROSITE" id="PS51433"/>
    </source>
</evidence>
<evidence type="ECO:0000256" key="2">
    <source>
        <dbReference type="ARBA" id="ARBA00005562"/>
    </source>
</evidence>
<gene>
    <name evidence="10" type="ORF">FF38_01312</name>
</gene>
<dbReference type="FunFam" id="1.10.10.10:FF:000200">
    <property type="entry name" value="GA-binding protein alpha chain, putative"/>
    <property type="match status" value="1"/>
</dbReference>
<dbReference type="SUPFAM" id="SSF47769">
    <property type="entry name" value="SAM/Pointed domain"/>
    <property type="match status" value="1"/>
</dbReference>
<dbReference type="GO" id="GO:0005634">
    <property type="term" value="C:nucleus"/>
    <property type="evidence" value="ECO:0007669"/>
    <property type="project" value="UniProtKB-SubCell"/>
</dbReference>
<protein>
    <submittedName>
        <fullName evidence="10">DNA-binding protein Ets97D</fullName>
    </submittedName>
</protein>
<dbReference type="InterPro" id="IPR036390">
    <property type="entry name" value="WH_DNA-bd_sf"/>
</dbReference>
<comment type="similarity">
    <text evidence="2 6">Belongs to the ETS family.</text>
</comment>
<dbReference type="OrthoDB" id="10067219at2759"/>
<evidence type="ECO:0000256" key="1">
    <source>
        <dbReference type="ARBA" id="ARBA00004123"/>
    </source>
</evidence>
<evidence type="ECO:0000256" key="5">
    <source>
        <dbReference type="ARBA" id="ARBA00023242"/>
    </source>
</evidence>
<keyword evidence="3" id="KW-0597">Phosphoprotein</keyword>